<name>A0ABU7EC13_9TELE</name>
<dbReference type="PANTHER" id="PTHR46880">
    <property type="entry name" value="RAS-ASSOCIATING DOMAIN-CONTAINING PROTEIN"/>
    <property type="match status" value="1"/>
</dbReference>
<dbReference type="PANTHER" id="PTHR46880:SF5">
    <property type="entry name" value="DUF4371 DOMAIN-CONTAINING PROTEIN"/>
    <property type="match status" value="1"/>
</dbReference>
<keyword evidence="2" id="KW-1185">Reference proteome</keyword>
<sequence>VLHATKTTFGKLGAEDSGWMDRLVGFGADGAAVNMGCRGGVIALLKEEVGEHVIPLHCMPHRHTLDSTCRASIACSSQTR</sequence>
<accession>A0ABU7EC13</accession>
<feature type="non-terminal residue" evidence="1">
    <location>
        <position position="1"/>
    </location>
</feature>
<reference evidence="1 2" key="1">
    <citation type="submission" date="2021-06" db="EMBL/GenBank/DDBJ databases">
        <authorList>
            <person name="Palmer J.M."/>
        </authorList>
    </citation>
    <scope>NUCLEOTIDE SEQUENCE [LARGE SCALE GENOMIC DNA]</scope>
    <source>
        <strain evidence="1 2">CL_MEX2019</strain>
        <tissue evidence="1">Muscle</tissue>
    </source>
</reference>
<dbReference type="Proteomes" id="UP001352852">
    <property type="component" value="Unassembled WGS sequence"/>
</dbReference>
<evidence type="ECO:0000313" key="1">
    <source>
        <dbReference type="EMBL" id="MED6284326.1"/>
    </source>
</evidence>
<proteinExistence type="predicted"/>
<evidence type="ECO:0000313" key="2">
    <source>
        <dbReference type="Proteomes" id="UP001352852"/>
    </source>
</evidence>
<organism evidence="1 2">
    <name type="scientific">Characodon lateralis</name>
    <dbReference type="NCBI Taxonomy" id="208331"/>
    <lineage>
        <taxon>Eukaryota</taxon>
        <taxon>Metazoa</taxon>
        <taxon>Chordata</taxon>
        <taxon>Craniata</taxon>
        <taxon>Vertebrata</taxon>
        <taxon>Euteleostomi</taxon>
        <taxon>Actinopterygii</taxon>
        <taxon>Neopterygii</taxon>
        <taxon>Teleostei</taxon>
        <taxon>Neoteleostei</taxon>
        <taxon>Acanthomorphata</taxon>
        <taxon>Ovalentaria</taxon>
        <taxon>Atherinomorphae</taxon>
        <taxon>Cyprinodontiformes</taxon>
        <taxon>Goodeidae</taxon>
        <taxon>Characodon</taxon>
    </lineage>
</organism>
<dbReference type="EMBL" id="JAHUTJ010050745">
    <property type="protein sequence ID" value="MED6284326.1"/>
    <property type="molecule type" value="Genomic_DNA"/>
</dbReference>
<comment type="caution">
    <text evidence="1">The sequence shown here is derived from an EMBL/GenBank/DDBJ whole genome shotgun (WGS) entry which is preliminary data.</text>
</comment>
<protein>
    <submittedName>
        <fullName evidence="1">Uncharacterized protein</fullName>
    </submittedName>
</protein>
<gene>
    <name evidence="1" type="ORF">CHARACLAT_018103</name>
</gene>